<evidence type="ECO:0000256" key="1">
    <source>
        <dbReference type="SAM" id="MobiDB-lite"/>
    </source>
</evidence>
<dbReference type="InterPro" id="IPR014710">
    <property type="entry name" value="RmlC-like_jellyroll"/>
</dbReference>
<dbReference type="GO" id="GO:0005952">
    <property type="term" value="C:cAMP-dependent protein kinase complex"/>
    <property type="evidence" value="ECO:0007669"/>
    <property type="project" value="InterPro"/>
</dbReference>
<feature type="region of interest" description="Disordered" evidence="1">
    <location>
        <begin position="134"/>
        <end position="179"/>
    </location>
</feature>
<evidence type="ECO:0000259" key="2">
    <source>
        <dbReference type="PROSITE" id="PS50042"/>
    </source>
</evidence>
<accession>A0A2M9YGW9</accession>
<dbReference type="InterPro" id="IPR018490">
    <property type="entry name" value="cNMP-bd_dom_sf"/>
</dbReference>
<dbReference type="InterPro" id="IPR000595">
    <property type="entry name" value="cNMP-bd_dom"/>
</dbReference>
<dbReference type="Proteomes" id="UP000231926">
    <property type="component" value="Unassembled WGS sequence"/>
</dbReference>
<comment type="caution">
    <text evidence="3">The sequence shown here is derived from an EMBL/GenBank/DDBJ whole genome shotgun (WGS) entry which is preliminary data.</text>
</comment>
<dbReference type="GO" id="GO:0005829">
    <property type="term" value="C:cytosol"/>
    <property type="evidence" value="ECO:0007669"/>
    <property type="project" value="TreeGrafter"/>
</dbReference>
<sequence>MPTILDFVHSVFTRVYPKDSFIFKEGEESDGNMYFLFQGHLKVSKNRPDSGDKSIKEVFPGEFFGEIALISGRARAMSVQVLSPSAKLGVLNKGVFEKLEKTSPQFLLLLLKNTFEKLNRAEMKLEALYTEIHKKEEESKGSETSSVAREAEVSETSETTDTDLTQDQATAETAVNKES</sequence>
<name>A0A2M9YGW9_9LEPT</name>
<dbReference type="PROSITE" id="PS50042">
    <property type="entry name" value="CNMP_BINDING_3"/>
    <property type="match status" value="1"/>
</dbReference>
<dbReference type="GO" id="GO:0030552">
    <property type="term" value="F:cAMP binding"/>
    <property type="evidence" value="ECO:0007669"/>
    <property type="project" value="TreeGrafter"/>
</dbReference>
<dbReference type="Pfam" id="PF00027">
    <property type="entry name" value="cNMP_binding"/>
    <property type="match status" value="1"/>
</dbReference>
<keyword evidence="4" id="KW-1185">Reference proteome</keyword>
<reference evidence="3 4" key="1">
    <citation type="submission" date="2017-07" db="EMBL/GenBank/DDBJ databases">
        <title>Leptospira spp. isolated from tropical soils.</title>
        <authorList>
            <person name="Thibeaux R."/>
            <person name="Iraola G."/>
            <person name="Ferres I."/>
            <person name="Bierque E."/>
            <person name="Girault D."/>
            <person name="Soupe-Gilbert M.-E."/>
            <person name="Picardeau M."/>
            <person name="Goarant C."/>
        </authorList>
    </citation>
    <scope>NUCLEOTIDE SEQUENCE [LARGE SCALE GENOMIC DNA]</scope>
    <source>
        <strain evidence="3 4">FH4-C-A2</strain>
    </source>
</reference>
<dbReference type="PANTHER" id="PTHR11635">
    <property type="entry name" value="CAMP-DEPENDENT PROTEIN KINASE REGULATORY CHAIN"/>
    <property type="match status" value="1"/>
</dbReference>
<evidence type="ECO:0000313" key="3">
    <source>
        <dbReference type="EMBL" id="PJZ50792.1"/>
    </source>
</evidence>
<dbReference type="AlphaFoldDB" id="A0A2M9YGW9"/>
<organism evidence="3 4">
    <name type="scientific">Leptospira saintgironsiae</name>
    <dbReference type="NCBI Taxonomy" id="2023183"/>
    <lineage>
        <taxon>Bacteria</taxon>
        <taxon>Pseudomonadati</taxon>
        <taxon>Spirochaetota</taxon>
        <taxon>Spirochaetia</taxon>
        <taxon>Leptospirales</taxon>
        <taxon>Leptospiraceae</taxon>
        <taxon>Leptospira</taxon>
    </lineage>
</organism>
<proteinExistence type="predicted"/>
<feature type="domain" description="Cyclic nucleotide-binding" evidence="2">
    <location>
        <begin position="1"/>
        <end position="99"/>
    </location>
</feature>
<dbReference type="PANTHER" id="PTHR11635:SF152">
    <property type="entry name" value="CAMP-DEPENDENT PROTEIN KINASE TYPE I REGULATORY SUBUNIT-RELATED"/>
    <property type="match status" value="1"/>
</dbReference>
<evidence type="ECO:0000313" key="4">
    <source>
        <dbReference type="Proteomes" id="UP000231926"/>
    </source>
</evidence>
<dbReference type="GO" id="GO:0004862">
    <property type="term" value="F:cAMP-dependent protein kinase inhibitor activity"/>
    <property type="evidence" value="ECO:0007669"/>
    <property type="project" value="TreeGrafter"/>
</dbReference>
<dbReference type="SUPFAM" id="SSF51206">
    <property type="entry name" value="cAMP-binding domain-like"/>
    <property type="match status" value="1"/>
</dbReference>
<dbReference type="CDD" id="cd00038">
    <property type="entry name" value="CAP_ED"/>
    <property type="match status" value="1"/>
</dbReference>
<dbReference type="SMART" id="SM00100">
    <property type="entry name" value="cNMP"/>
    <property type="match status" value="1"/>
</dbReference>
<dbReference type="GO" id="GO:0034236">
    <property type="term" value="F:protein kinase A catalytic subunit binding"/>
    <property type="evidence" value="ECO:0007669"/>
    <property type="project" value="TreeGrafter"/>
</dbReference>
<dbReference type="Gene3D" id="2.60.120.10">
    <property type="entry name" value="Jelly Rolls"/>
    <property type="match status" value="1"/>
</dbReference>
<dbReference type="EMBL" id="NPDR01000001">
    <property type="protein sequence ID" value="PJZ50792.1"/>
    <property type="molecule type" value="Genomic_DNA"/>
</dbReference>
<gene>
    <name evidence="3" type="ORF">CH362_03245</name>
</gene>
<dbReference type="InterPro" id="IPR050503">
    <property type="entry name" value="cAMP-dep_PK_reg_su-like"/>
</dbReference>
<dbReference type="OrthoDB" id="341747at2"/>
<feature type="compositionally biased region" description="Low complexity" evidence="1">
    <location>
        <begin position="162"/>
        <end position="179"/>
    </location>
</feature>
<feature type="compositionally biased region" description="Low complexity" evidence="1">
    <location>
        <begin position="142"/>
        <end position="152"/>
    </location>
</feature>
<protein>
    <submittedName>
        <fullName evidence="3">cAMP-binding protein</fullName>
    </submittedName>
</protein>